<sequence length="359" mass="40846">MVSFSNAQEVERPNLETSEKGFIFSPFNPKSSSTLFIKSDFHVSFDFDEVIQHEDLTSQENMLHAKFFMQLKEQLKKPEEKLNYHVKDQEKKGADLDYKDLVQLGVDAIKNNEFQKVVPARSKAISLNVDFDLITKYLQLCDAYANAFVSIVSMPETGTWLGATPELLLEVNHSQFKTVALAGTQRRDIAKSISDTAWTQKEIEEQALVSRYIINCFKKIRLREYEEKGPKTIIAGNLLHLKTEFEVNMKETNFPELGTVMLELLHPTSAIAGMPKEAALNFIQQHEGFDRSFYSGYLGPVQNEQKTSIFVNLRCMQLLENNAILYAGAGVTEDSVAEKEFEETEMKFNTLLNILNSQS</sequence>
<evidence type="ECO:0000256" key="4">
    <source>
        <dbReference type="ARBA" id="ARBA00023235"/>
    </source>
</evidence>
<comment type="similarity">
    <text evidence="2">Belongs to the isochorismate synthase family.</text>
</comment>
<organism evidence="7 8">
    <name type="scientific">Roseivirga seohaensis</name>
    <dbReference type="NCBI Taxonomy" id="1914963"/>
    <lineage>
        <taxon>Bacteria</taxon>
        <taxon>Pseudomonadati</taxon>
        <taxon>Bacteroidota</taxon>
        <taxon>Cytophagia</taxon>
        <taxon>Cytophagales</taxon>
        <taxon>Roseivirgaceae</taxon>
        <taxon>Roseivirga</taxon>
    </lineage>
</organism>
<dbReference type="STRING" id="1914963.AWW67_08135"/>
<dbReference type="Proteomes" id="UP000075663">
    <property type="component" value="Unassembled WGS sequence"/>
</dbReference>
<dbReference type="Gene3D" id="3.60.120.10">
    <property type="entry name" value="Anthranilate synthase"/>
    <property type="match status" value="1"/>
</dbReference>
<evidence type="ECO:0000256" key="2">
    <source>
        <dbReference type="ARBA" id="ARBA00005297"/>
    </source>
</evidence>
<dbReference type="InterPro" id="IPR015890">
    <property type="entry name" value="Chorismate_C"/>
</dbReference>
<evidence type="ECO:0000256" key="1">
    <source>
        <dbReference type="ARBA" id="ARBA00000799"/>
    </source>
</evidence>
<dbReference type="InterPro" id="IPR005801">
    <property type="entry name" value="ADC_synthase"/>
</dbReference>
<dbReference type="EC" id="5.4.4.2" evidence="3"/>
<dbReference type="SUPFAM" id="SSF56322">
    <property type="entry name" value="ADC synthase"/>
    <property type="match status" value="1"/>
</dbReference>
<comment type="caution">
    <text evidence="7">The sequence shown here is derived from an EMBL/GenBank/DDBJ whole genome shotgun (WGS) entry which is preliminary data.</text>
</comment>
<evidence type="ECO:0000313" key="7">
    <source>
        <dbReference type="EMBL" id="KYG81314.1"/>
    </source>
</evidence>
<keyword evidence="4" id="KW-0413">Isomerase</keyword>
<dbReference type="Pfam" id="PF00425">
    <property type="entry name" value="Chorismate_bind"/>
    <property type="match status" value="1"/>
</dbReference>
<dbReference type="PANTHER" id="PTHR42839">
    <property type="entry name" value="ISOCHORISMATE SYNTHASE ENTC"/>
    <property type="match status" value="1"/>
</dbReference>
<evidence type="ECO:0000256" key="3">
    <source>
        <dbReference type="ARBA" id="ARBA00012824"/>
    </source>
</evidence>
<comment type="catalytic activity">
    <reaction evidence="1">
        <text>chorismate = isochorismate</text>
        <dbReference type="Rhea" id="RHEA:18985"/>
        <dbReference type="ChEBI" id="CHEBI:29748"/>
        <dbReference type="ChEBI" id="CHEBI:29780"/>
        <dbReference type="EC" id="5.4.4.2"/>
    </reaction>
</comment>
<reference evidence="7 8" key="1">
    <citation type="submission" date="2016-01" db="EMBL/GenBank/DDBJ databases">
        <title>Genome sequencing of Roseivirga seohaensis SW-152.</title>
        <authorList>
            <person name="Selvaratnam C."/>
            <person name="Thevarajoo S."/>
            <person name="Goh K.M."/>
            <person name="Ee R."/>
            <person name="Chan K.-G."/>
            <person name="Chong C.S."/>
        </authorList>
    </citation>
    <scope>NUCLEOTIDE SEQUENCE [LARGE SCALE GENOMIC DNA]</scope>
    <source>
        <strain evidence="7 8">SW-152</strain>
    </source>
</reference>
<dbReference type="GO" id="GO:0008909">
    <property type="term" value="F:isochorismate synthase activity"/>
    <property type="evidence" value="ECO:0007669"/>
    <property type="project" value="UniProtKB-EC"/>
</dbReference>
<evidence type="ECO:0000313" key="8">
    <source>
        <dbReference type="Proteomes" id="UP000075663"/>
    </source>
</evidence>
<evidence type="ECO:0000259" key="6">
    <source>
        <dbReference type="Pfam" id="PF00425"/>
    </source>
</evidence>
<evidence type="ECO:0000256" key="5">
    <source>
        <dbReference type="ARBA" id="ARBA00041564"/>
    </source>
</evidence>
<proteinExistence type="inferred from homology"/>
<dbReference type="InterPro" id="IPR004561">
    <property type="entry name" value="IsoChor_synthase"/>
</dbReference>
<feature type="domain" description="Chorismate-utilising enzyme C-terminal" evidence="6">
    <location>
        <begin position="97"/>
        <end position="347"/>
    </location>
</feature>
<dbReference type="EMBL" id="LRPB01000045">
    <property type="protein sequence ID" value="KYG81314.1"/>
    <property type="molecule type" value="Genomic_DNA"/>
</dbReference>
<dbReference type="NCBIfam" id="TIGR00543">
    <property type="entry name" value="isochor_syn"/>
    <property type="match status" value="1"/>
</dbReference>
<name>A0A150XRJ3_9BACT</name>
<protein>
    <recommendedName>
        <fullName evidence="3">isochorismate synthase</fullName>
        <ecNumber evidence="3">5.4.4.2</ecNumber>
    </recommendedName>
    <alternativeName>
        <fullName evidence="5">Isochorismate mutase</fullName>
    </alternativeName>
</protein>
<dbReference type="PANTHER" id="PTHR42839:SF2">
    <property type="entry name" value="ISOCHORISMATE SYNTHASE ENTC"/>
    <property type="match status" value="1"/>
</dbReference>
<dbReference type="AlphaFoldDB" id="A0A150XRJ3"/>
<gene>
    <name evidence="7" type="ORF">AWW67_08135</name>
</gene>
<accession>A0A150XRJ3</accession>